<name>A0A133YE17_9FIRM</name>
<dbReference type="PANTHER" id="PTHR30337">
    <property type="entry name" value="COMPONENT OF ATP-DEPENDENT DSDNA EXONUCLEASE"/>
    <property type="match status" value="1"/>
</dbReference>
<dbReference type="EMBL" id="LSCV01000015">
    <property type="protein sequence ID" value="KXB41445.1"/>
    <property type="molecule type" value="Genomic_DNA"/>
</dbReference>
<evidence type="ECO:0000313" key="2">
    <source>
        <dbReference type="EMBL" id="KXB41445.1"/>
    </source>
</evidence>
<reference evidence="3" key="1">
    <citation type="submission" date="2016-01" db="EMBL/GenBank/DDBJ databases">
        <authorList>
            <person name="Mitreva M."/>
            <person name="Pepin K.H."/>
            <person name="Mihindukulasuriya K.A."/>
            <person name="Fulton R."/>
            <person name="Fronick C."/>
            <person name="O'Laughlin M."/>
            <person name="Miner T."/>
            <person name="Herter B."/>
            <person name="Rosa B.A."/>
            <person name="Cordes M."/>
            <person name="Tomlinson C."/>
            <person name="Wollam A."/>
            <person name="Palsikar V.B."/>
            <person name="Mardis E.R."/>
            <person name="Wilson R.K."/>
        </authorList>
    </citation>
    <scope>NUCLEOTIDE SEQUENCE [LARGE SCALE GENOMIC DNA]</scope>
    <source>
        <strain evidence="3">KA00274</strain>
    </source>
</reference>
<dbReference type="InterPro" id="IPR029052">
    <property type="entry name" value="Metallo-depent_PP-like"/>
</dbReference>
<dbReference type="STRING" id="1497955.HMPREF1872_00693"/>
<sequence length="561" mass="62499">MRFLHLADLHIGSKLQTGDAELCAQAKEKMWLYLEQLFSNLDSEQIDLCLLAGDVFEPSTLSASELERFIACLKLPKRCYILAVAGNHDPLTASFPWQTVLKQKLTNFHLFNKAVESIYFANLQTVVSGFSFASLYQDEGVLPEIKHSTSFYCVRNGDSLAEMAPWQPSETELSNLSANCFKLSLVHASPVHPAFSVREDDYHYNPLRVEQIEAANVDYLALGHFHKPIVSRYTPDDYTTLDREMALMREEKQVFGYKMYELNYDFTDKGDLELSKSSHANSDRQLDIPTLNGTLMMWPGNLIGRNFGESGYRGCFVGNLGVEKMAQSKGQTAAQTDAQTETSRAAQAPGAEIEEAQILAQIKVPVTAQAEAEMSAKMQAQEATIVVEQGEAQDLAQTSTQTKSLELAANLEAASKGHLQLAWYSNGLRQFWQLEYDLANLRKQISGATVTTDKLAKLILGNLQTFKDYKQNLYRLTLQGELGIEESLDIQTLAAKLQLACPQLELKAQITKAIDWDELAKTDSLAALLLDVAKHEPKFSASSVEDQQASLKLAWQALQTD</sequence>
<dbReference type="Pfam" id="PF00149">
    <property type="entry name" value="Metallophos"/>
    <property type="match status" value="1"/>
</dbReference>
<dbReference type="GO" id="GO:0016787">
    <property type="term" value="F:hydrolase activity"/>
    <property type="evidence" value="ECO:0007669"/>
    <property type="project" value="InterPro"/>
</dbReference>
<keyword evidence="3" id="KW-1185">Reference proteome</keyword>
<feature type="domain" description="Calcineurin-like phosphoesterase" evidence="1">
    <location>
        <begin position="1"/>
        <end position="228"/>
    </location>
</feature>
<dbReference type="RefSeq" id="WP_066713899.1">
    <property type="nucleotide sequence ID" value="NZ_JARFNM010000001.1"/>
</dbReference>
<evidence type="ECO:0000313" key="3">
    <source>
        <dbReference type="Proteomes" id="UP000070080"/>
    </source>
</evidence>
<gene>
    <name evidence="2" type="ORF">HMPREF1872_00693</name>
</gene>
<dbReference type="SUPFAM" id="SSF56300">
    <property type="entry name" value="Metallo-dependent phosphatases"/>
    <property type="match status" value="1"/>
</dbReference>
<dbReference type="AlphaFoldDB" id="A0A133YE17"/>
<accession>A0A133YE17</accession>
<proteinExistence type="predicted"/>
<dbReference type="InterPro" id="IPR050535">
    <property type="entry name" value="DNA_Repair-Maintenance_Comp"/>
</dbReference>
<dbReference type="InterPro" id="IPR004843">
    <property type="entry name" value="Calcineurin-like_PHP"/>
</dbReference>
<protein>
    <submittedName>
        <fullName evidence="2">Ser/Thr phosphatase family protein</fullName>
    </submittedName>
</protein>
<comment type="caution">
    <text evidence="2">The sequence shown here is derived from an EMBL/GenBank/DDBJ whole genome shotgun (WGS) entry which is preliminary data.</text>
</comment>
<organism evidence="2 3">
    <name type="scientific">Amygdalobacter nucleatus</name>
    <dbReference type="NCBI Taxonomy" id="3029274"/>
    <lineage>
        <taxon>Bacteria</taxon>
        <taxon>Bacillati</taxon>
        <taxon>Bacillota</taxon>
        <taxon>Clostridia</taxon>
        <taxon>Eubacteriales</taxon>
        <taxon>Oscillospiraceae</taxon>
        <taxon>Amygdalobacter</taxon>
    </lineage>
</organism>
<dbReference type="Gene3D" id="3.60.21.10">
    <property type="match status" value="1"/>
</dbReference>
<evidence type="ECO:0000259" key="1">
    <source>
        <dbReference type="Pfam" id="PF00149"/>
    </source>
</evidence>
<dbReference type="OrthoDB" id="9773856at2"/>
<dbReference type="Proteomes" id="UP000070080">
    <property type="component" value="Unassembled WGS sequence"/>
</dbReference>